<keyword evidence="1" id="KW-0812">Transmembrane</keyword>
<sequence>FSLIGCLLIVSLNIIFVPKYGYMACAYAGLVGYAVITVLSYRIGQKKYPVNYDLKGISAYVLVAAGLYVIATFVDWENIVIRLSFRTVLLLIFVAFIIKKNHKRFVS</sequence>
<feature type="non-terminal residue" evidence="2">
    <location>
        <position position="1"/>
    </location>
</feature>
<feature type="transmembrane region" description="Helical" evidence="1">
    <location>
        <begin position="79"/>
        <end position="98"/>
    </location>
</feature>
<gene>
    <name evidence="2" type="ORF">EZS27_042501</name>
</gene>
<dbReference type="AlphaFoldDB" id="A0A5J4PB44"/>
<keyword evidence="1" id="KW-1133">Transmembrane helix</keyword>
<comment type="caution">
    <text evidence="2">The sequence shown here is derived from an EMBL/GenBank/DDBJ whole genome shotgun (WGS) entry which is preliminary data.</text>
</comment>
<keyword evidence="1" id="KW-0472">Membrane</keyword>
<dbReference type="EMBL" id="SNRY01010373">
    <property type="protein sequence ID" value="KAA6305844.1"/>
    <property type="molecule type" value="Genomic_DNA"/>
</dbReference>
<accession>A0A5J4PB44</accession>
<proteinExistence type="predicted"/>
<evidence type="ECO:0000256" key="1">
    <source>
        <dbReference type="SAM" id="Phobius"/>
    </source>
</evidence>
<organism evidence="2">
    <name type="scientific">termite gut metagenome</name>
    <dbReference type="NCBI Taxonomy" id="433724"/>
    <lineage>
        <taxon>unclassified sequences</taxon>
        <taxon>metagenomes</taxon>
        <taxon>organismal metagenomes</taxon>
    </lineage>
</organism>
<protein>
    <submittedName>
        <fullName evidence="2">Uncharacterized protein</fullName>
    </submittedName>
</protein>
<feature type="transmembrane region" description="Helical" evidence="1">
    <location>
        <begin position="56"/>
        <end position="73"/>
    </location>
</feature>
<evidence type="ECO:0000313" key="2">
    <source>
        <dbReference type="EMBL" id="KAA6305844.1"/>
    </source>
</evidence>
<name>A0A5J4PB44_9ZZZZ</name>
<reference evidence="2" key="1">
    <citation type="submission" date="2019-03" db="EMBL/GenBank/DDBJ databases">
        <title>Single cell metagenomics reveals metabolic interactions within the superorganism composed of flagellate Streblomastix strix and complex community of Bacteroidetes bacteria on its surface.</title>
        <authorList>
            <person name="Treitli S.C."/>
            <person name="Kolisko M."/>
            <person name="Husnik F."/>
            <person name="Keeling P."/>
            <person name="Hampl V."/>
        </authorList>
    </citation>
    <scope>NUCLEOTIDE SEQUENCE</scope>
    <source>
        <strain evidence="2">STM</strain>
    </source>
</reference>
<feature type="transmembrane region" description="Helical" evidence="1">
    <location>
        <begin position="20"/>
        <end position="44"/>
    </location>
</feature>